<feature type="region of interest" description="Disordered" evidence="1">
    <location>
        <begin position="600"/>
        <end position="643"/>
    </location>
</feature>
<sequence>MDITRAYHEWLGIDESIAQPNHYQLLGLENFEANPDTIHRAALTRIAKLRPYQAGQHSELSQELMNQISMARVCLLDAEAKGEYDLQLNLGSRKGAEKPKDSTAPDVDAARLAAITGSEAPPPRAWSKEPEPEPVDEDDELEEDEEWEDEDEATSGKGRRLVLAGGSIAVALVVGALAYSFLLPQQSASTENGLGANGRPPLELPPVAANEQVLYEAAFDDELGAQEFCRIGFPSTLLPIKPAESTLDLSVDGAARRGLFLPMPKGNFRLLLRVNEHSFTDLAQRVVVGAFRTPNELVGAESSRAEAGSALTLRVQDEQRLSRRGRGIPPGPCWIELRRTGKTWSVGVSDDGKSFTNVASSDTVIEPVALGILVSNASTKDLKYSIDHLRLEGGDVAYRKSLDDQWPRTLAAPTADESEEYFGTPTTIDGDLLSTRYTFERQPEIEAWGGKLNDVAGVDVYAGRTVQLGPITDPRRVLLSFRLGQPTTSVQLYFSDGGELSLDPKNGTIGSKRGRRLAFPFEADKLYELRLERKAADTYRVAVDNKEILITDPGFGGRLSLKVGGQGHLQVTGFEMDGPFAGLDYFLASLRKDAKAIESLKAHTTDPKKGSASPRGASPELIARLHGPPRPLDGPRGTPIHLDLVNSDRDERHPSLDPTRMHLVFQRSTPDESRLLRAEREEATNNFQDLLHFSKLSEAKSPQTPAISPDAKEMLFTDNKFGPYQLFVMRRSTDGMFQAPDVIHELRSHLSVTEPAFTADGLTLYYVIDRPEGKKVYQTQRSATDWPFEKTAPLPFPFDYHSPSVTADGLTMYLEGPLEDGRRGIFQSKRSALDAPWTVPVPLPNLADPNAEVGDVSPFVTADGKWLYFASDRPGGVGGFDLWTVHLPQEIIDGPPFDQTPSPAEAVDPRMLAEVVPIPNGRITEGMVLGPLPEEELPMGAGEKQCVRVADRLTRRLREIPTDKVGTLTWKRRVFEKMDEPGAYLVYVPLHFEVSQKIVLQAEDLPGQAFLRLDGRRVPLEAVRRTSNPRDPWERFRGLYESKLVLAKPGQRPLVGLLCVGADGGTINLQVVPDNDVKPLEGVSLDFGVRK</sequence>
<name>A0A518B1X2_9BACT</name>
<feature type="compositionally biased region" description="Basic and acidic residues" evidence="1">
    <location>
        <begin position="600"/>
        <end position="609"/>
    </location>
</feature>
<evidence type="ECO:0000256" key="1">
    <source>
        <dbReference type="SAM" id="MobiDB-lite"/>
    </source>
</evidence>
<dbReference type="InterPro" id="IPR011042">
    <property type="entry name" value="6-blade_b-propeller_TolB-like"/>
</dbReference>
<dbReference type="KEGG" id="knv:Pan216_18360"/>
<proteinExistence type="predicted"/>
<dbReference type="InterPro" id="IPR011659">
    <property type="entry name" value="WD40"/>
</dbReference>
<dbReference type="Pfam" id="PF07676">
    <property type="entry name" value="PD40"/>
    <property type="match status" value="2"/>
</dbReference>
<protein>
    <submittedName>
        <fullName evidence="3">Translocation protein TolB</fullName>
    </submittedName>
</protein>
<feature type="region of interest" description="Disordered" evidence="1">
    <location>
        <begin position="116"/>
        <end position="156"/>
    </location>
</feature>
<dbReference type="EMBL" id="CP036279">
    <property type="protein sequence ID" value="QDU60983.1"/>
    <property type="molecule type" value="Genomic_DNA"/>
</dbReference>
<dbReference type="InterPro" id="IPR036869">
    <property type="entry name" value="J_dom_sf"/>
</dbReference>
<feature type="compositionally biased region" description="Acidic residues" evidence="1">
    <location>
        <begin position="132"/>
        <end position="153"/>
    </location>
</feature>
<gene>
    <name evidence="3" type="ORF">Pan216_18360</name>
</gene>
<dbReference type="SUPFAM" id="SSF46565">
    <property type="entry name" value="Chaperone J-domain"/>
    <property type="match status" value="1"/>
</dbReference>
<keyword evidence="4" id="KW-1185">Reference proteome</keyword>
<dbReference type="RefSeq" id="WP_419193431.1">
    <property type="nucleotide sequence ID" value="NZ_CP036279.1"/>
</dbReference>
<feature type="transmembrane region" description="Helical" evidence="2">
    <location>
        <begin position="161"/>
        <end position="182"/>
    </location>
</feature>
<evidence type="ECO:0000256" key="2">
    <source>
        <dbReference type="SAM" id="Phobius"/>
    </source>
</evidence>
<dbReference type="SUPFAM" id="SSF82171">
    <property type="entry name" value="DPP6 N-terminal domain-like"/>
    <property type="match status" value="1"/>
</dbReference>
<keyword evidence="2" id="KW-0812">Transmembrane</keyword>
<evidence type="ECO:0000313" key="4">
    <source>
        <dbReference type="Proteomes" id="UP000317093"/>
    </source>
</evidence>
<keyword evidence="2" id="KW-0472">Membrane</keyword>
<dbReference type="Gene3D" id="2.120.10.30">
    <property type="entry name" value="TolB, C-terminal domain"/>
    <property type="match status" value="1"/>
</dbReference>
<accession>A0A518B1X2</accession>
<dbReference type="Proteomes" id="UP000317093">
    <property type="component" value="Chromosome"/>
</dbReference>
<dbReference type="AlphaFoldDB" id="A0A518B1X2"/>
<evidence type="ECO:0000313" key="3">
    <source>
        <dbReference type="EMBL" id="QDU60983.1"/>
    </source>
</evidence>
<reference evidence="3 4" key="1">
    <citation type="submission" date="2019-02" db="EMBL/GenBank/DDBJ databases">
        <title>Deep-cultivation of Planctomycetes and their phenomic and genomic characterization uncovers novel biology.</title>
        <authorList>
            <person name="Wiegand S."/>
            <person name="Jogler M."/>
            <person name="Boedeker C."/>
            <person name="Pinto D."/>
            <person name="Vollmers J."/>
            <person name="Rivas-Marin E."/>
            <person name="Kohn T."/>
            <person name="Peeters S.H."/>
            <person name="Heuer A."/>
            <person name="Rast P."/>
            <person name="Oberbeckmann S."/>
            <person name="Bunk B."/>
            <person name="Jeske O."/>
            <person name="Meyerdierks A."/>
            <person name="Storesund J.E."/>
            <person name="Kallscheuer N."/>
            <person name="Luecker S."/>
            <person name="Lage O.M."/>
            <person name="Pohl T."/>
            <person name="Merkel B.J."/>
            <person name="Hornburger P."/>
            <person name="Mueller R.-W."/>
            <person name="Bruemmer F."/>
            <person name="Labrenz M."/>
            <person name="Spormann A.M."/>
            <person name="Op den Camp H."/>
            <person name="Overmann J."/>
            <person name="Amann R."/>
            <person name="Jetten M.S.M."/>
            <person name="Mascher T."/>
            <person name="Medema M.H."/>
            <person name="Devos D.P."/>
            <person name="Kaster A.-K."/>
            <person name="Ovreas L."/>
            <person name="Rohde M."/>
            <person name="Galperin M.Y."/>
            <person name="Jogler C."/>
        </authorList>
    </citation>
    <scope>NUCLEOTIDE SEQUENCE [LARGE SCALE GENOMIC DNA]</scope>
    <source>
        <strain evidence="3 4">Pan216</strain>
    </source>
</reference>
<organism evidence="3 4">
    <name type="scientific">Kolteria novifilia</name>
    <dbReference type="NCBI Taxonomy" id="2527975"/>
    <lineage>
        <taxon>Bacteria</taxon>
        <taxon>Pseudomonadati</taxon>
        <taxon>Planctomycetota</taxon>
        <taxon>Planctomycetia</taxon>
        <taxon>Kolteriales</taxon>
        <taxon>Kolteriaceae</taxon>
        <taxon>Kolteria</taxon>
    </lineage>
</organism>
<keyword evidence="2" id="KW-1133">Transmembrane helix</keyword>